<dbReference type="KEGG" id="pah:Poras_1613"/>
<dbReference type="AlphaFoldDB" id="F4KP15"/>
<dbReference type="SUPFAM" id="SSF49373">
    <property type="entry name" value="Invasin/intimin cell-adhesion fragments"/>
    <property type="match status" value="1"/>
</dbReference>
<dbReference type="STRING" id="879243.Poras_1613"/>
<dbReference type="EMBL" id="CP002689">
    <property type="protein sequence ID" value="AEE13544.1"/>
    <property type="molecule type" value="Genomic_DNA"/>
</dbReference>
<keyword evidence="3" id="KW-1185">Reference proteome</keyword>
<dbReference type="InterPro" id="IPR003343">
    <property type="entry name" value="Big_2"/>
</dbReference>
<evidence type="ECO:0000313" key="3">
    <source>
        <dbReference type="Proteomes" id="UP000006545"/>
    </source>
</evidence>
<protein>
    <submittedName>
        <fullName evidence="2">Ig domain protein group 2 domain protein</fullName>
    </submittedName>
</protein>
<name>F4KP15_PORAD</name>
<dbReference type="Pfam" id="PF02368">
    <property type="entry name" value="Big_2"/>
    <property type="match status" value="1"/>
</dbReference>
<gene>
    <name evidence="2" type="ordered locus">Poras_1613</name>
</gene>
<dbReference type="Gene3D" id="2.60.40.1080">
    <property type="match status" value="1"/>
</dbReference>
<feature type="domain" description="BIG2" evidence="1">
    <location>
        <begin position="2"/>
        <end position="62"/>
    </location>
</feature>
<proteinExistence type="predicted"/>
<dbReference type="HOGENOM" id="CLU_1022544_0_0_10"/>
<reference evidence="3" key="1">
    <citation type="submission" date="2011-04" db="EMBL/GenBank/DDBJ databases">
        <title>The complete genome of Porphyromonas asaccharolytica DSM 20707.</title>
        <authorList>
            <person name="Lucas S."/>
            <person name="Han J."/>
            <person name="Lapidus A."/>
            <person name="Bruce D."/>
            <person name="Goodwin L."/>
            <person name="Pitluck S."/>
            <person name="Peters L."/>
            <person name="Kyrpides N."/>
            <person name="Mavromatis K."/>
            <person name="Ivanova N."/>
            <person name="Ovchinnikova G."/>
            <person name="Pagani I."/>
            <person name="Lu M."/>
            <person name="Detter J.C."/>
            <person name="Tapia R."/>
            <person name="Han C."/>
            <person name="Land M."/>
            <person name="Hauser L."/>
            <person name="Markowitz V."/>
            <person name="Cheng J.-F."/>
            <person name="Hugenholtz P."/>
            <person name="Woyke T."/>
            <person name="Wu D."/>
            <person name="Gronow S."/>
            <person name="Wellnitz S."/>
            <person name="Brambilla E."/>
            <person name="Klenk H.-P."/>
            <person name="Eisen J.A."/>
        </authorList>
    </citation>
    <scope>NUCLEOTIDE SEQUENCE [LARGE SCALE GENOMIC DNA]</scope>
    <source>
        <strain evidence="3">ATCC 25260 / DSM 20707 / VPI 4198</strain>
    </source>
</reference>
<evidence type="ECO:0000313" key="2">
    <source>
        <dbReference type="EMBL" id="AEE13544.1"/>
    </source>
</evidence>
<dbReference type="Proteomes" id="UP000006545">
    <property type="component" value="Chromosome"/>
</dbReference>
<accession>F4KP15</accession>
<organism evidence="2 3">
    <name type="scientific">Porphyromonas asaccharolytica (strain ATCC 25260 / DSM 20707 / BCRC 10618 / CCUG 7834 / JCM 6326 / LMG 13178 / VPI 4198 / B440)</name>
    <name type="common">Bacteroides asaccharolyticus</name>
    <dbReference type="NCBI Taxonomy" id="879243"/>
    <lineage>
        <taxon>Bacteria</taxon>
        <taxon>Pseudomonadati</taxon>
        <taxon>Bacteroidota</taxon>
        <taxon>Bacteroidia</taxon>
        <taxon>Bacteroidales</taxon>
        <taxon>Porphyromonadaceae</taxon>
        <taxon>Porphyromonas</taxon>
    </lineage>
</organism>
<dbReference type="InterPro" id="IPR008964">
    <property type="entry name" value="Invasin/intimin_cell_adhesion"/>
</dbReference>
<sequence length="272" mass="29591">MVGKTAQLTVTVEPADTKYTFESANADIATVSDKGVITGVKIGKTVISVKAGNVTKTADVEVIEAGTMDESRYAGKDNASEFIAPFYIAEQPKIEEQIDLIKVANEAKGWQFKEVATFEKGDKAAVFMAPNDGNKYTDKRFGSQLSYFFIPGKKEESFMAFFSKTFSEKDPVAAAVDGDAEMKESLESVLTLYGFSDNIGSTKLDNGKPVFVGVNTKQFPEGPYQAVLFSNKGKSGYSIVIMIKLIESDQQSAQSVTLNLNKISSLEKLSNR</sequence>
<evidence type="ECO:0000259" key="1">
    <source>
        <dbReference type="Pfam" id="PF02368"/>
    </source>
</evidence>